<evidence type="ECO:0000256" key="4">
    <source>
        <dbReference type="ARBA" id="ARBA00022989"/>
    </source>
</evidence>
<name>A0A9Q0MS63_9DIPT</name>
<dbReference type="Pfam" id="PF08395">
    <property type="entry name" value="7tm_7"/>
    <property type="match status" value="1"/>
</dbReference>
<dbReference type="GO" id="GO:0005886">
    <property type="term" value="C:plasma membrane"/>
    <property type="evidence" value="ECO:0007669"/>
    <property type="project" value="UniProtKB-SubCell"/>
</dbReference>
<comment type="caution">
    <text evidence="7">The sequence shown here is derived from an EMBL/GenBank/DDBJ whole genome shotgun (WGS) entry which is preliminary data.</text>
</comment>
<keyword evidence="4 6" id="KW-1133">Transmembrane helix</keyword>
<dbReference type="InterPro" id="IPR013604">
    <property type="entry name" value="7TM_chemorcpt"/>
</dbReference>
<evidence type="ECO:0000256" key="5">
    <source>
        <dbReference type="ARBA" id="ARBA00023136"/>
    </source>
</evidence>
<dbReference type="EMBL" id="WJQU01000004">
    <property type="protein sequence ID" value="KAJ6635317.1"/>
    <property type="molecule type" value="Genomic_DNA"/>
</dbReference>
<evidence type="ECO:0000313" key="8">
    <source>
        <dbReference type="Proteomes" id="UP001151699"/>
    </source>
</evidence>
<dbReference type="AlphaFoldDB" id="A0A9Q0MS63"/>
<dbReference type="Proteomes" id="UP001151699">
    <property type="component" value="Chromosome C"/>
</dbReference>
<feature type="transmembrane region" description="Helical" evidence="6">
    <location>
        <begin position="131"/>
        <end position="156"/>
    </location>
</feature>
<organism evidence="7 8">
    <name type="scientific">Pseudolycoriella hygida</name>
    <dbReference type="NCBI Taxonomy" id="35572"/>
    <lineage>
        <taxon>Eukaryota</taxon>
        <taxon>Metazoa</taxon>
        <taxon>Ecdysozoa</taxon>
        <taxon>Arthropoda</taxon>
        <taxon>Hexapoda</taxon>
        <taxon>Insecta</taxon>
        <taxon>Pterygota</taxon>
        <taxon>Neoptera</taxon>
        <taxon>Endopterygota</taxon>
        <taxon>Diptera</taxon>
        <taxon>Nematocera</taxon>
        <taxon>Sciaroidea</taxon>
        <taxon>Sciaridae</taxon>
        <taxon>Pseudolycoriella</taxon>
    </lineage>
</organism>
<evidence type="ECO:0000256" key="3">
    <source>
        <dbReference type="ARBA" id="ARBA00022692"/>
    </source>
</evidence>
<evidence type="ECO:0000256" key="1">
    <source>
        <dbReference type="ARBA" id="ARBA00004651"/>
    </source>
</evidence>
<proteinExistence type="predicted"/>
<gene>
    <name evidence="7" type="ORF">Bhyg_13902</name>
</gene>
<evidence type="ECO:0000256" key="6">
    <source>
        <dbReference type="SAM" id="Phobius"/>
    </source>
</evidence>
<evidence type="ECO:0008006" key="9">
    <source>
        <dbReference type="Google" id="ProtNLM"/>
    </source>
</evidence>
<feature type="transmembrane region" description="Helical" evidence="6">
    <location>
        <begin position="6"/>
        <end position="22"/>
    </location>
</feature>
<keyword evidence="5 6" id="KW-0472">Membrane</keyword>
<evidence type="ECO:0000256" key="2">
    <source>
        <dbReference type="ARBA" id="ARBA00022475"/>
    </source>
</evidence>
<dbReference type="OrthoDB" id="7789982at2759"/>
<keyword evidence="3 6" id="KW-0812">Transmembrane</keyword>
<accession>A0A9Q0MS63</accession>
<keyword evidence="8" id="KW-1185">Reference proteome</keyword>
<protein>
    <recommendedName>
        <fullName evidence="9">Gustatory receptor</fullName>
    </recommendedName>
</protein>
<evidence type="ECO:0000313" key="7">
    <source>
        <dbReference type="EMBL" id="KAJ6635317.1"/>
    </source>
</evidence>
<dbReference type="GO" id="GO:0050909">
    <property type="term" value="P:sensory perception of taste"/>
    <property type="evidence" value="ECO:0007669"/>
    <property type="project" value="InterPro"/>
</dbReference>
<reference evidence="7" key="1">
    <citation type="submission" date="2022-07" db="EMBL/GenBank/DDBJ databases">
        <authorList>
            <person name="Trinca V."/>
            <person name="Uliana J.V.C."/>
            <person name="Torres T.T."/>
            <person name="Ward R.J."/>
            <person name="Monesi N."/>
        </authorList>
    </citation>
    <scope>NUCLEOTIDE SEQUENCE</scope>
    <source>
        <strain evidence="7">HSMRA1968</strain>
        <tissue evidence="7">Whole embryos</tissue>
    </source>
</reference>
<feature type="transmembrane region" description="Helical" evidence="6">
    <location>
        <begin position="43"/>
        <end position="64"/>
    </location>
</feature>
<sequence length="175" mass="20308">MVVIPIMGGVFCMTVFNIHNFYRVGITFNSVFEPYFLISSYELLTSLFNIFLFIHIFVATLSIYSVRHTPFSYCEFDNNLQCFKKTNNNIKAKKMGVLVHKVIAINRDKDFIQKLQMLSQQVLHKTPDFSFGLFSLTWTFAYTYATSVVTYIVILIQFENYVSDYASSNLKTTKS</sequence>
<comment type="subcellular location">
    <subcellularLocation>
        <location evidence="1">Cell membrane</location>
        <topology evidence="1">Multi-pass membrane protein</topology>
    </subcellularLocation>
</comment>
<keyword evidence="2" id="KW-1003">Cell membrane</keyword>